<feature type="region of interest" description="Disordered" evidence="1">
    <location>
        <begin position="321"/>
        <end position="445"/>
    </location>
</feature>
<feature type="compositionally biased region" description="Polar residues" evidence="1">
    <location>
        <begin position="376"/>
        <end position="388"/>
    </location>
</feature>
<protein>
    <submittedName>
        <fullName evidence="2">Uncharacterized protein</fullName>
    </submittedName>
</protein>
<organism evidence="2 3">
    <name type="scientific">Ascobolus immersus RN42</name>
    <dbReference type="NCBI Taxonomy" id="1160509"/>
    <lineage>
        <taxon>Eukaryota</taxon>
        <taxon>Fungi</taxon>
        <taxon>Dikarya</taxon>
        <taxon>Ascomycota</taxon>
        <taxon>Pezizomycotina</taxon>
        <taxon>Pezizomycetes</taxon>
        <taxon>Pezizales</taxon>
        <taxon>Ascobolaceae</taxon>
        <taxon>Ascobolus</taxon>
    </lineage>
</organism>
<feature type="compositionally biased region" description="Basic and acidic residues" evidence="1">
    <location>
        <begin position="402"/>
        <end position="414"/>
    </location>
</feature>
<dbReference type="Proteomes" id="UP000275078">
    <property type="component" value="Unassembled WGS sequence"/>
</dbReference>
<sequence>MPCDREDHDHLLHNLVDWKRNDQSQLIRPCENICNFCYRKFNRSCSALRLHLLSGTGCTGKPPFRHPYAYHASHNPLSGRFRSDAPEEETVRRSDPRIRWYCRVAVENGIQEEENAVYYRILSNRLARRQLGTIEQLAQEASEFTVETPGLFLDQEFLNYGFGTNNTALPLIEFASFSSKMFEQKKKVTKAKKEARRAKMKVKEEEIESLATQPIQITSYTFQNGGFGGSFNIGGNQHPPVEFERDTKRLKSSHDTTHPAGFRSRREEGLRECARHGDSGVADIWNDNLNEGSIYDFPDEDSNNSPHLKLTAKSALEMAQNDLPNLKTATEPGQDDRRRKTPARSLSVLSLRSIPATPKRAHQFKRASPELEIRDSQSPTSFTASQTFDLPPYTNVDPKLLSMDEHSSHKRPDPYHAGPSSPPSASFAAKNFSSASTTAPPSRLPDKAQYDLMLVKRFRYSGVDKWAALSPVEPETAFGFFYRLKFAGLVPESHKMEPGSSSLYFRAEGEEGAKVLTDDETMAEVWNSPTISTNSVSPMRMTMTVWLTTVKTLVLLRFLISLL</sequence>
<feature type="compositionally biased region" description="Low complexity" evidence="1">
    <location>
        <begin position="417"/>
        <end position="439"/>
    </location>
</feature>
<evidence type="ECO:0000256" key="1">
    <source>
        <dbReference type="SAM" id="MobiDB-lite"/>
    </source>
</evidence>
<feature type="compositionally biased region" description="Basic and acidic residues" evidence="1">
    <location>
        <begin position="245"/>
        <end position="257"/>
    </location>
</feature>
<gene>
    <name evidence="2" type="ORF">BJ508DRAFT_336981</name>
</gene>
<reference evidence="2 3" key="1">
    <citation type="journal article" date="2018" name="Nat. Ecol. Evol.">
        <title>Pezizomycetes genomes reveal the molecular basis of ectomycorrhizal truffle lifestyle.</title>
        <authorList>
            <person name="Murat C."/>
            <person name="Payen T."/>
            <person name="Noel B."/>
            <person name="Kuo A."/>
            <person name="Morin E."/>
            <person name="Chen J."/>
            <person name="Kohler A."/>
            <person name="Krizsan K."/>
            <person name="Balestrini R."/>
            <person name="Da Silva C."/>
            <person name="Montanini B."/>
            <person name="Hainaut M."/>
            <person name="Levati E."/>
            <person name="Barry K.W."/>
            <person name="Belfiori B."/>
            <person name="Cichocki N."/>
            <person name="Clum A."/>
            <person name="Dockter R.B."/>
            <person name="Fauchery L."/>
            <person name="Guy J."/>
            <person name="Iotti M."/>
            <person name="Le Tacon F."/>
            <person name="Lindquist E.A."/>
            <person name="Lipzen A."/>
            <person name="Malagnac F."/>
            <person name="Mello A."/>
            <person name="Molinier V."/>
            <person name="Miyauchi S."/>
            <person name="Poulain J."/>
            <person name="Riccioni C."/>
            <person name="Rubini A."/>
            <person name="Sitrit Y."/>
            <person name="Splivallo R."/>
            <person name="Traeger S."/>
            <person name="Wang M."/>
            <person name="Zifcakova L."/>
            <person name="Wipf D."/>
            <person name="Zambonelli A."/>
            <person name="Paolocci F."/>
            <person name="Nowrousian M."/>
            <person name="Ottonello S."/>
            <person name="Baldrian P."/>
            <person name="Spatafora J.W."/>
            <person name="Henrissat B."/>
            <person name="Nagy L.G."/>
            <person name="Aury J.M."/>
            <person name="Wincker P."/>
            <person name="Grigoriev I.V."/>
            <person name="Bonfante P."/>
            <person name="Martin F.M."/>
        </authorList>
    </citation>
    <scope>NUCLEOTIDE SEQUENCE [LARGE SCALE GENOMIC DNA]</scope>
    <source>
        <strain evidence="2 3">RN42</strain>
    </source>
</reference>
<dbReference type="AlphaFoldDB" id="A0A3N4HBP1"/>
<name>A0A3N4HBP1_ASCIM</name>
<evidence type="ECO:0000313" key="2">
    <source>
        <dbReference type="EMBL" id="RPA70628.1"/>
    </source>
</evidence>
<proteinExistence type="predicted"/>
<keyword evidence="3" id="KW-1185">Reference proteome</keyword>
<accession>A0A3N4HBP1</accession>
<feature type="region of interest" description="Disordered" evidence="1">
    <location>
        <begin position="245"/>
        <end position="269"/>
    </location>
</feature>
<evidence type="ECO:0000313" key="3">
    <source>
        <dbReference type="Proteomes" id="UP000275078"/>
    </source>
</evidence>
<dbReference type="EMBL" id="ML120185">
    <property type="protein sequence ID" value="RPA70628.1"/>
    <property type="molecule type" value="Genomic_DNA"/>
</dbReference>